<reference evidence="2 3" key="2">
    <citation type="submission" date="2018-10" db="EMBL/GenBank/DDBJ databases">
        <authorList>
            <consortium name="Pathogen Informatics"/>
        </authorList>
    </citation>
    <scope>NUCLEOTIDE SEQUENCE [LARGE SCALE GENOMIC DNA]</scope>
</reference>
<evidence type="ECO:0000313" key="3">
    <source>
        <dbReference type="Proteomes" id="UP000274131"/>
    </source>
</evidence>
<evidence type="ECO:0000313" key="2">
    <source>
        <dbReference type="EMBL" id="VDD94130.1"/>
    </source>
</evidence>
<dbReference type="WBParaSite" id="EVEC_0000947101-mRNA-1">
    <property type="protein sequence ID" value="EVEC_0000947101-mRNA-1"/>
    <property type="gene ID" value="EVEC_0000947101"/>
</dbReference>
<feature type="compositionally biased region" description="Basic residues" evidence="1">
    <location>
        <begin position="201"/>
        <end position="212"/>
    </location>
</feature>
<accession>A0A0N4VFF2</accession>
<feature type="compositionally biased region" description="Basic and acidic residues" evidence="1">
    <location>
        <begin position="501"/>
        <end position="513"/>
    </location>
</feature>
<reference evidence="4" key="1">
    <citation type="submission" date="2017-02" db="UniProtKB">
        <authorList>
            <consortium name="WormBaseParasite"/>
        </authorList>
    </citation>
    <scope>IDENTIFICATION</scope>
</reference>
<feature type="region of interest" description="Disordered" evidence="1">
    <location>
        <begin position="335"/>
        <end position="364"/>
    </location>
</feature>
<feature type="region of interest" description="Disordered" evidence="1">
    <location>
        <begin position="498"/>
        <end position="529"/>
    </location>
</feature>
<dbReference type="Proteomes" id="UP000274131">
    <property type="component" value="Unassembled WGS sequence"/>
</dbReference>
<evidence type="ECO:0000313" key="4">
    <source>
        <dbReference type="WBParaSite" id="EVEC_0000947101-mRNA-1"/>
    </source>
</evidence>
<keyword evidence="3" id="KW-1185">Reference proteome</keyword>
<feature type="compositionally biased region" description="Low complexity" evidence="1">
    <location>
        <begin position="341"/>
        <end position="359"/>
    </location>
</feature>
<organism evidence="4">
    <name type="scientific">Enterobius vermicularis</name>
    <name type="common">Human pinworm</name>
    <dbReference type="NCBI Taxonomy" id="51028"/>
    <lineage>
        <taxon>Eukaryota</taxon>
        <taxon>Metazoa</taxon>
        <taxon>Ecdysozoa</taxon>
        <taxon>Nematoda</taxon>
        <taxon>Chromadorea</taxon>
        <taxon>Rhabditida</taxon>
        <taxon>Spirurina</taxon>
        <taxon>Oxyuridomorpha</taxon>
        <taxon>Oxyuroidea</taxon>
        <taxon>Oxyuridae</taxon>
        <taxon>Enterobius</taxon>
    </lineage>
</organism>
<protein>
    <submittedName>
        <fullName evidence="4">WW domain-containing protein</fullName>
    </submittedName>
</protein>
<dbReference type="AlphaFoldDB" id="A0A0N4VFF2"/>
<sequence>MAREKNSVFTTEAAISEEEQPAAFVAKVVTPPGKKKTPGKRSGDVGGGGTNGNNISGSMLSRTTQKSGSVSCGGKASTTSGRGNKTLGWFLNDVLFENTSKGNVEIRMLIWKTCHQKRVVMKSFKCVQSCETFDAFDRIVAVRNNDWGFCKASVIIVGFFDLTVLLGSSSSSTEAKTDAGGKIVGDHISNNKSTMHDETKKRNKRSRQRQVKKMAESKLVVSAQEDSTTGKLTPKLDYSKDHYWYYDPMSNGYYYEQMGSRGWRRHTPAIEHRRLLMEQEMIKLWREAGSLAVPPIEIHGNVAFNQNYFAVTPQFKYDAESDGFYFEMPSVDGWKKRQPNSNSSSSISSSGSASKSSSSFPHTPFAQIDEGQTISYGAALARGQLPPACTVAPNVTYLPEAFSSDTSSMTTLSEGAPTPPPRSYHGVNGVMEPEGIETILADHYDSALKFEETLSSTMAGLDACRNSVSVNESLLTNIATKKLPTSYADVAAASCNGKRKKDNDISENQEPHRPASLQLSVHSTESGEANVNENVTEHDLLLNFNADKFISDLLSCYPNPQRFMRDLAALKTPVAAPSRMFGLDTSADSIDIRSAWSDLDENEKCGLVGNAWSTNSLEDEHSSFDGDLWTLSSNVGYQPPGKSKLSMWCNNNLLTSTLIDK</sequence>
<evidence type="ECO:0000256" key="1">
    <source>
        <dbReference type="SAM" id="MobiDB-lite"/>
    </source>
</evidence>
<feature type="region of interest" description="Disordered" evidence="1">
    <location>
        <begin position="25"/>
        <end position="79"/>
    </location>
</feature>
<proteinExistence type="predicted"/>
<feature type="compositionally biased region" description="Polar residues" evidence="1">
    <location>
        <begin position="59"/>
        <end position="79"/>
    </location>
</feature>
<feature type="region of interest" description="Disordered" evidence="1">
    <location>
        <begin position="172"/>
        <end position="218"/>
    </location>
</feature>
<dbReference type="EMBL" id="UXUI01009670">
    <property type="protein sequence ID" value="VDD94130.1"/>
    <property type="molecule type" value="Genomic_DNA"/>
</dbReference>
<dbReference type="OrthoDB" id="5855670at2759"/>
<name>A0A0N4VFF2_ENTVE</name>
<feature type="compositionally biased region" description="Polar residues" evidence="1">
    <location>
        <begin position="517"/>
        <end position="529"/>
    </location>
</feature>
<gene>
    <name evidence="2" type="ORF">EVEC_LOCUS8881</name>
</gene>